<keyword evidence="1" id="KW-0677">Repeat</keyword>
<sequence>MHGTLRFPVRSERAIKALRGHGASRKGKWLHHKLNMYGVEKDLCIETALTDMYAKSGDFQTAEGVFRSTSEKSVVSWSTMISGHEMHGCIDAAITIFNQMVELGIKPKHVTFMNIPSACCHSGSVEQGKFYCDLMKDFGIEPDSEHFACAVDLLSHPGDISGA</sequence>
<evidence type="ECO:0000313" key="4">
    <source>
        <dbReference type="Proteomes" id="UP000886885"/>
    </source>
</evidence>
<name>A0A8X7YX76_POPTO</name>
<feature type="repeat" description="PPR" evidence="2">
    <location>
        <begin position="73"/>
        <end position="107"/>
    </location>
</feature>
<dbReference type="NCBIfam" id="TIGR00756">
    <property type="entry name" value="PPR"/>
    <property type="match status" value="2"/>
</dbReference>
<dbReference type="EMBL" id="JAAWWB010000020">
    <property type="protein sequence ID" value="KAG6758010.1"/>
    <property type="molecule type" value="Genomic_DNA"/>
</dbReference>
<organism evidence="3 4">
    <name type="scientific">Populus tomentosa</name>
    <name type="common">Chinese white poplar</name>
    <dbReference type="NCBI Taxonomy" id="118781"/>
    <lineage>
        <taxon>Eukaryota</taxon>
        <taxon>Viridiplantae</taxon>
        <taxon>Streptophyta</taxon>
        <taxon>Embryophyta</taxon>
        <taxon>Tracheophyta</taxon>
        <taxon>Spermatophyta</taxon>
        <taxon>Magnoliopsida</taxon>
        <taxon>eudicotyledons</taxon>
        <taxon>Gunneridae</taxon>
        <taxon>Pentapetalae</taxon>
        <taxon>rosids</taxon>
        <taxon>fabids</taxon>
        <taxon>Malpighiales</taxon>
        <taxon>Salicaceae</taxon>
        <taxon>Saliceae</taxon>
        <taxon>Populus</taxon>
    </lineage>
</organism>
<reference evidence="3" key="1">
    <citation type="journal article" date="2020" name="bioRxiv">
        <title>Hybrid origin of Populus tomentosa Carr. identified through genome sequencing and phylogenomic analysis.</title>
        <authorList>
            <person name="An X."/>
            <person name="Gao K."/>
            <person name="Chen Z."/>
            <person name="Li J."/>
            <person name="Yang X."/>
            <person name="Yang X."/>
            <person name="Zhou J."/>
            <person name="Guo T."/>
            <person name="Zhao T."/>
            <person name="Huang S."/>
            <person name="Miao D."/>
            <person name="Khan W.U."/>
            <person name="Rao P."/>
            <person name="Ye M."/>
            <person name="Lei B."/>
            <person name="Liao W."/>
            <person name="Wang J."/>
            <person name="Ji L."/>
            <person name="Li Y."/>
            <person name="Guo B."/>
            <person name="Mustafa N.S."/>
            <person name="Li S."/>
            <person name="Yun Q."/>
            <person name="Keller S.R."/>
            <person name="Mao J."/>
            <person name="Zhang R."/>
            <person name="Strauss S.H."/>
        </authorList>
    </citation>
    <scope>NUCLEOTIDE SEQUENCE</scope>
    <source>
        <strain evidence="3">GM15</strain>
        <tissue evidence="3">Leaf</tissue>
    </source>
</reference>
<dbReference type="OrthoDB" id="185373at2759"/>
<gene>
    <name evidence="3" type="ORF">POTOM_038343</name>
</gene>
<evidence type="ECO:0000313" key="3">
    <source>
        <dbReference type="EMBL" id="KAG6758010.1"/>
    </source>
</evidence>
<dbReference type="PANTHER" id="PTHR47926:SF344">
    <property type="entry name" value="OS07G0636900 PROTEIN"/>
    <property type="match status" value="1"/>
</dbReference>
<accession>A0A8X7YX76</accession>
<dbReference type="PANTHER" id="PTHR47926">
    <property type="entry name" value="PENTATRICOPEPTIDE REPEAT-CONTAINING PROTEIN"/>
    <property type="match status" value="1"/>
</dbReference>
<evidence type="ECO:0000256" key="2">
    <source>
        <dbReference type="PROSITE-ProRule" id="PRU00708"/>
    </source>
</evidence>
<comment type="caution">
    <text evidence="3">The sequence shown here is derived from an EMBL/GenBank/DDBJ whole genome shotgun (WGS) entry which is preliminary data.</text>
</comment>
<dbReference type="InterPro" id="IPR046960">
    <property type="entry name" value="PPR_At4g14850-like_plant"/>
</dbReference>
<dbReference type="AlphaFoldDB" id="A0A8X7YX76"/>
<dbReference type="PROSITE" id="PS51375">
    <property type="entry name" value="PPR"/>
    <property type="match status" value="1"/>
</dbReference>
<dbReference type="InterPro" id="IPR002885">
    <property type="entry name" value="PPR_rpt"/>
</dbReference>
<evidence type="ECO:0000256" key="1">
    <source>
        <dbReference type="ARBA" id="ARBA00022737"/>
    </source>
</evidence>
<evidence type="ECO:0008006" key="5">
    <source>
        <dbReference type="Google" id="ProtNLM"/>
    </source>
</evidence>
<dbReference type="Proteomes" id="UP000886885">
    <property type="component" value="Chromosome 10D"/>
</dbReference>
<dbReference type="Pfam" id="PF13041">
    <property type="entry name" value="PPR_2"/>
    <property type="match status" value="1"/>
</dbReference>
<keyword evidence="4" id="KW-1185">Reference proteome</keyword>
<dbReference type="GO" id="GO:0009451">
    <property type="term" value="P:RNA modification"/>
    <property type="evidence" value="ECO:0007669"/>
    <property type="project" value="InterPro"/>
</dbReference>
<dbReference type="FunFam" id="1.25.40.10:FF:000031">
    <property type="entry name" value="Pentatricopeptide repeat-containing protein mitochondrial"/>
    <property type="match status" value="1"/>
</dbReference>
<dbReference type="GO" id="GO:0003723">
    <property type="term" value="F:RNA binding"/>
    <property type="evidence" value="ECO:0007669"/>
    <property type="project" value="InterPro"/>
</dbReference>
<protein>
    <recommendedName>
        <fullName evidence="5">Pentatricopeptide repeat-containing protein</fullName>
    </recommendedName>
</protein>
<dbReference type="Pfam" id="PF01535">
    <property type="entry name" value="PPR"/>
    <property type="match status" value="1"/>
</dbReference>
<proteinExistence type="predicted"/>